<sequence length="418" mass="44391">MTPPSTPLLRPERLAAVRRSGLLDTAPEEPFDRLTRLACELLDAPFGFVTVVDERRSFWKSCIGVTGDDRQNPVGESFCQYVIAGDDAVIVTDAREDPLTSDNPSIEKMGVIAWAGYPVRSPEGHVLGSFCVVDNEPRAWTEQEKRTLEVLAHAASGEVALRISAEEAAREAERARAHAEKYRHLALTLQQSLLPAELPAIDGLDVAAGHRLGGDDVLGDFYDAVPTPTGWAIFLGDVTGQGAHAARTGALARHTLRAGALRVSSPAIVLTELDAALHRWYDESGTPGFATVAYVALRPAATGFSVRICTAGHPAGLLRRADGTVHPAGRASSPIGILPKLSLKVDDFELSPGDTLVLHTNSVTAGRGSNFAEDDLAGLLSVLEAPTAHEVVDAVLARATANVEFSDDMAVIAIRVPG</sequence>
<proteinExistence type="predicted"/>
<dbReference type="PANTHER" id="PTHR43156:SF2">
    <property type="entry name" value="STAGE II SPORULATION PROTEIN E"/>
    <property type="match status" value="1"/>
</dbReference>
<dbReference type="Proteomes" id="UP000598996">
    <property type="component" value="Unassembled WGS sequence"/>
</dbReference>
<evidence type="ECO:0000256" key="1">
    <source>
        <dbReference type="ARBA" id="ARBA00022801"/>
    </source>
</evidence>
<dbReference type="InterPro" id="IPR052016">
    <property type="entry name" value="Bact_Sigma-Reg"/>
</dbReference>
<dbReference type="EMBL" id="JAENHO010000001">
    <property type="protein sequence ID" value="MBL7253482.1"/>
    <property type="molecule type" value="Genomic_DNA"/>
</dbReference>
<dbReference type="Gene3D" id="3.60.40.10">
    <property type="entry name" value="PPM-type phosphatase domain"/>
    <property type="match status" value="1"/>
</dbReference>
<reference evidence="4 5" key="1">
    <citation type="submission" date="2021-01" db="EMBL/GenBank/DDBJ databases">
        <title>Actinoplanes sp. nov. LDG1-01 isolated from lichen.</title>
        <authorList>
            <person name="Saeng-In P."/>
            <person name="Phongsopitanun W."/>
            <person name="Kanchanasin P."/>
            <person name="Yuki M."/>
            <person name="Kudo T."/>
            <person name="Ohkuma M."/>
            <person name="Tanasupawat S."/>
        </authorList>
    </citation>
    <scope>NUCLEOTIDE SEQUENCE [LARGE SCALE GENOMIC DNA]</scope>
    <source>
        <strain evidence="4 5">LDG1-01</strain>
    </source>
</reference>
<dbReference type="SUPFAM" id="SSF55781">
    <property type="entry name" value="GAF domain-like"/>
    <property type="match status" value="1"/>
</dbReference>
<keyword evidence="5" id="KW-1185">Reference proteome</keyword>
<dbReference type="PANTHER" id="PTHR43156">
    <property type="entry name" value="STAGE II SPORULATION PROTEIN E-RELATED"/>
    <property type="match status" value="1"/>
</dbReference>
<dbReference type="InterPro" id="IPR036457">
    <property type="entry name" value="PPM-type-like_dom_sf"/>
</dbReference>
<dbReference type="InterPro" id="IPR001932">
    <property type="entry name" value="PPM-type_phosphatase-like_dom"/>
</dbReference>
<dbReference type="InterPro" id="IPR003018">
    <property type="entry name" value="GAF"/>
</dbReference>
<comment type="caution">
    <text evidence="4">The sequence shown here is derived from an EMBL/GenBank/DDBJ whole genome shotgun (WGS) entry which is preliminary data.</text>
</comment>
<protein>
    <submittedName>
        <fullName evidence="4">SpoIIE family protein phosphatase</fullName>
    </submittedName>
</protein>
<name>A0ABS1VIA8_9ACTN</name>
<dbReference type="InterPro" id="IPR029016">
    <property type="entry name" value="GAF-like_dom_sf"/>
</dbReference>
<dbReference type="RefSeq" id="WP_202989832.1">
    <property type="nucleotide sequence ID" value="NZ_JAENHO010000001.1"/>
</dbReference>
<dbReference type="SMART" id="SM00065">
    <property type="entry name" value="GAF"/>
    <property type="match status" value="1"/>
</dbReference>
<dbReference type="Pfam" id="PF07228">
    <property type="entry name" value="SpoIIE"/>
    <property type="match status" value="1"/>
</dbReference>
<organism evidence="4 5">
    <name type="scientific">Paractinoplanes lichenicola</name>
    <dbReference type="NCBI Taxonomy" id="2802976"/>
    <lineage>
        <taxon>Bacteria</taxon>
        <taxon>Bacillati</taxon>
        <taxon>Actinomycetota</taxon>
        <taxon>Actinomycetes</taxon>
        <taxon>Micromonosporales</taxon>
        <taxon>Micromonosporaceae</taxon>
        <taxon>Paractinoplanes</taxon>
    </lineage>
</organism>
<evidence type="ECO:0000313" key="5">
    <source>
        <dbReference type="Proteomes" id="UP000598996"/>
    </source>
</evidence>
<dbReference type="SUPFAM" id="SSF81606">
    <property type="entry name" value="PP2C-like"/>
    <property type="match status" value="1"/>
</dbReference>
<gene>
    <name evidence="4" type="ORF">JKJ07_04075</name>
</gene>
<evidence type="ECO:0000259" key="2">
    <source>
        <dbReference type="SMART" id="SM00065"/>
    </source>
</evidence>
<keyword evidence="1" id="KW-0378">Hydrolase</keyword>
<dbReference type="Gene3D" id="3.30.450.40">
    <property type="match status" value="1"/>
</dbReference>
<feature type="domain" description="PPM-type phosphatase" evidence="3">
    <location>
        <begin position="201"/>
        <end position="416"/>
    </location>
</feature>
<dbReference type="SMART" id="SM00331">
    <property type="entry name" value="PP2C_SIG"/>
    <property type="match status" value="1"/>
</dbReference>
<evidence type="ECO:0000259" key="3">
    <source>
        <dbReference type="SMART" id="SM00331"/>
    </source>
</evidence>
<evidence type="ECO:0000313" key="4">
    <source>
        <dbReference type="EMBL" id="MBL7253482.1"/>
    </source>
</evidence>
<dbReference type="Pfam" id="PF01590">
    <property type="entry name" value="GAF"/>
    <property type="match status" value="1"/>
</dbReference>
<feature type="domain" description="GAF" evidence="2">
    <location>
        <begin position="26"/>
        <end position="169"/>
    </location>
</feature>
<accession>A0ABS1VIA8</accession>